<feature type="transmembrane region" description="Helical" evidence="1">
    <location>
        <begin position="99"/>
        <end position="121"/>
    </location>
</feature>
<evidence type="ECO:0000256" key="1">
    <source>
        <dbReference type="SAM" id="Phobius"/>
    </source>
</evidence>
<accession>A0A1W1EC70</accession>
<gene>
    <name evidence="2" type="ORF">MNB_SV-5-596</name>
</gene>
<name>A0A1W1EC70_9ZZZZ</name>
<evidence type="ECO:0008006" key="3">
    <source>
        <dbReference type="Google" id="ProtNLM"/>
    </source>
</evidence>
<keyword evidence="1" id="KW-0812">Transmembrane</keyword>
<keyword evidence="1" id="KW-1133">Transmembrane helix</keyword>
<evidence type="ECO:0000313" key="2">
    <source>
        <dbReference type="EMBL" id="SFZ97632.1"/>
    </source>
</evidence>
<organism evidence="2">
    <name type="scientific">hydrothermal vent metagenome</name>
    <dbReference type="NCBI Taxonomy" id="652676"/>
    <lineage>
        <taxon>unclassified sequences</taxon>
        <taxon>metagenomes</taxon>
        <taxon>ecological metagenomes</taxon>
    </lineage>
</organism>
<feature type="transmembrane region" description="Helical" evidence="1">
    <location>
        <begin position="64"/>
        <end position="87"/>
    </location>
</feature>
<dbReference type="InterPro" id="IPR021296">
    <property type="entry name" value="DUF2868"/>
</dbReference>
<feature type="transmembrane region" description="Helical" evidence="1">
    <location>
        <begin position="178"/>
        <end position="196"/>
    </location>
</feature>
<reference evidence="2" key="1">
    <citation type="submission" date="2016-10" db="EMBL/GenBank/DDBJ databases">
        <authorList>
            <person name="de Groot N.N."/>
        </authorList>
    </citation>
    <scope>NUCLEOTIDE SEQUENCE</scope>
</reference>
<proteinExistence type="predicted"/>
<dbReference type="AlphaFoldDB" id="A0A1W1EC70"/>
<dbReference type="EMBL" id="FPKX01000008">
    <property type="protein sequence ID" value="SFZ97632.1"/>
    <property type="molecule type" value="Genomic_DNA"/>
</dbReference>
<keyword evidence="1" id="KW-0472">Membrane</keyword>
<protein>
    <recommendedName>
        <fullName evidence="3">DUF2868 domain-containing protein</fullName>
    </recommendedName>
</protein>
<feature type="transmembrane region" description="Helical" evidence="1">
    <location>
        <begin position="269"/>
        <end position="293"/>
    </location>
</feature>
<dbReference type="Pfam" id="PF11067">
    <property type="entry name" value="DUF2868"/>
    <property type="match status" value="1"/>
</dbReference>
<sequence length="469" mass="53814">MNLKNYLDFYAVLNSDNSTREERRSFGLSSVELKDKPQEQLIKWTDKYIGKLKKPLISDRVNSYLYGVTLTFTIIAFMLGVFSGITLLNYNGSEPVNVVYFMAMVILLPLVTIFLTIFSMYKVNSSTAMLIHLSPAFWMEKVFALLPNKLKNKREDSNFELAISPLILNWLVIKRSQVMALFFSFGLLLSLLAMVATKDIAFAWSTTLDISPETFHSMLGSISFAWKDIFPWAVPSLELIQNSQYYRLGDGLSSSMIENASLLGEWWKFLFVATIFYAIFLRFIVFLFSSYFLKKAIVKSFMLIDGAQKLLNDMNEAIVSTSSIDKERRFVSKNIEYAQTISTLNSSYDFILAWAINRDKIVLINDSVNVMSQNIFEVGGSNSFEKDNSIVNRTKGEVLLYVKAWEPPTMDFIDFVEMLIPNVDKIIVMPIGTSDDFTAREKDLNVWARKLFSLKNNKVWLKEEGYKDE</sequence>